<sequence length="76" mass="8533">LAFPSPKCTFNLASFVALFHLLCVADRLGVKGFHVAGDSELVIRTLNTRTPPHAARLRAWFLKCRHMADKVRVASW</sequence>
<dbReference type="InterPro" id="IPR002156">
    <property type="entry name" value="RNaseH_domain"/>
</dbReference>
<organism evidence="3 4">
    <name type="scientific">Phytophthora sojae (strain P6497)</name>
    <name type="common">Soybean stem and root rot agent</name>
    <name type="synonym">Phytophthora megasperma f. sp. glycines</name>
    <dbReference type="NCBI Taxonomy" id="1094619"/>
    <lineage>
        <taxon>Eukaryota</taxon>
        <taxon>Sar</taxon>
        <taxon>Stramenopiles</taxon>
        <taxon>Oomycota</taxon>
        <taxon>Peronosporomycetes</taxon>
        <taxon>Peronosporales</taxon>
        <taxon>Peronosporaceae</taxon>
        <taxon>Phytophthora</taxon>
    </lineage>
</organism>
<dbReference type="GO" id="GO:0004523">
    <property type="term" value="F:RNA-DNA hybrid ribonuclease activity"/>
    <property type="evidence" value="ECO:0007669"/>
    <property type="project" value="InterPro"/>
</dbReference>
<evidence type="ECO:0000313" key="4">
    <source>
        <dbReference type="Proteomes" id="UP000002640"/>
    </source>
</evidence>
<keyword evidence="4" id="KW-1185">Reference proteome</keyword>
<feature type="non-terminal residue" evidence="3">
    <location>
        <position position="1"/>
    </location>
</feature>
<dbReference type="RefSeq" id="XP_009521345.1">
    <property type="nucleotide sequence ID" value="XM_009523050.1"/>
</dbReference>
<dbReference type="EMBL" id="JH159152">
    <property type="protein sequence ID" value="EGZ26057.1"/>
    <property type="molecule type" value="Genomic_DNA"/>
</dbReference>
<dbReference type="InParanoid" id="G4YVM5"/>
<dbReference type="Pfam" id="PF13456">
    <property type="entry name" value="RVT_3"/>
    <property type="match status" value="1"/>
</dbReference>
<evidence type="ECO:0000313" key="3">
    <source>
        <dbReference type="EMBL" id="EGZ26057.1"/>
    </source>
</evidence>
<proteinExistence type="predicted"/>
<dbReference type="GeneID" id="20650787"/>
<feature type="non-terminal residue" evidence="3">
    <location>
        <position position="76"/>
    </location>
</feature>
<dbReference type="AlphaFoldDB" id="G4YVM5"/>
<dbReference type="InterPro" id="IPR036397">
    <property type="entry name" value="RNaseH_sf"/>
</dbReference>
<feature type="chain" id="PRO_5003471549" description="RNase H type-1 domain-containing protein" evidence="1">
    <location>
        <begin position="26"/>
        <end position="76"/>
    </location>
</feature>
<feature type="signal peptide" evidence="1">
    <location>
        <begin position="1"/>
        <end position="25"/>
    </location>
</feature>
<accession>G4YVM5</accession>
<keyword evidence="1" id="KW-0732">Signal</keyword>
<name>G4YVM5_PHYSP</name>
<dbReference type="SMR" id="G4YVM5"/>
<dbReference type="Gene3D" id="3.30.420.10">
    <property type="entry name" value="Ribonuclease H-like superfamily/Ribonuclease H"/>
    <property type="match status" value="1"/>
</dbReference>
<evidence type="ECO:0000259" key="2">
    <source>
        <dbReference type="Pfam" id="PF13456"/>
    </source>
</evidence>
<feature type="domain" description="RNase H type-1" evidence="2">
    <location>
        <begin position="9"/>
        <end position="75"/>
    </location>
</feature>
<dbReference type="KEGG" id="psoj:PHYSODRAFT_382225"/>
<evidence type="ECO:0000256" key="1">
    <source>
        <dbReference type="SAM" id="SignalP"/>
    </source>
</evidence>
<dbReference type="GO" id="GO:0003676">
    <property type="term" value="F:nucleic acid binding"/>
    <property type="evidence" value="ECO:0007669"/>
    <property type="project" value="InterPro"/>
</dbReference>
<protein>
    <recommendedName>
        <fullName evidence="2">RNase H type-1 domain-containing protein</fullName>
    </recommendedName>
</protein>
<reference evidence="3 4" key="1">
    <citation type="journal article" date="2006" name="Science">
        <title>Phytophthora genome sequences uncover evolutionary origins and mechanisms of pathogenesis.</title>
        <authorList>
            <person name="Tyler B.M."/>
            <person name="Tripathy S."/>
            <person name="Zhang X."/>
            <person name="Dehal P."/>
            <person name="Jiang R.H."/>
            <person name="Aerts A."/>
            <person name="Arredondo F.D."/>
            <person name="Baxter L."/>
            <person name="Bensasson D."/>
            <person name="Beynon J.L."/>
            <person name="Chapman J."/>
            <person name="Damasceno C.M."/>
            <person name="Dorrance A.E."/>
            <person name="Dou D."/>
            <person name="Dickerman A.W."/>
            <person name="Dubchak I.L."/>
            <person name="Garbelotto M."/>
            <person name="Gijzen M."/>
            <person name="Gordon S.G."/>
            <person name="Govers F."/>
            <person name="Grunwald N.J."/>
            <person name="Huang W."/>
            <person name="Ivors K.L."/>
            <person name="Jones R.W."/>
            <person name="Kamoun S."/>
            <person name="Krampis K."/>
            <person name="Lamour K.H."/>
            <person name="Lee M.K."/>
            <person name="McDonald W.H."/>
            <person name="Medina M."/>
            <person name="Meijer H.J."/>
            <person name="Nordberg E.K."/>
            <person name="Maclean D.J."/>
            <person name="Ospina-Giraldo M.D."/>
            <person name="Morris P.F."/>
            <person name="Phuntumart V."/>
            <person name="Putnam N.H."/>
            <person name="Rash S."/>
            <person name="Rose J.K."/>
            <person name="Sakihama Y."/>
            <person name="Salamov A.A."/>
            <person name="Savidor A."/>
            <person name="Scheuring C.F."/>
            <person name="Smith B.M."/>
            <person name="Sobral B.W."/>
            <person name="Terry A."/>
            <person name="Torto-Alalibo T.A."/>
            <person name="Win J."/>
            <person name="Xu Z."/>
            <person name="Zhang H."/>
            <person name="Grigoriev I.V."/>
            <person name="Rokhsar D.S."/>
            <person name="Boore J.L."/>
        </authorList>
    </citation>
    <scope>NUCLEOTIDE SEQUENCE [LARGE SCALE GENOMIC DNA]</scope>
    <source>
        <strain evidence="3 4">P6497</strain>
    </source>
</reference>
<gene>
    <name evidence="3" type="ORF">PHYSODRAFT_382225</name>
</gene>
<dbReference type="Proteomes" id="UP000002640">
    <property type="component" value="Unassembled WGS sequence"/>
</dbReference>